<dbReference type="PROSITE" id="PS00211">
    <property type="entry name" value="ABC_TRANSPORTER_1"/>
    <property type="match status" value="1"/>
</dbReference>
<feature type="domain" description="ABC transporter" evidence="9">
    <location>
        <begin position="289"/>
        <end position="514"/>
    </location>
</feature>
<dbReference type="InterPro" id="IPR015856">
    <property type="entry name" value="ABC_transpr_CbiO/EcfA_su"/>
</dbReference>
<keyword evidence="6 10" id="KW-0067">ATP-binding</keyword>
<dbReference type="AlphaFoldDB" id="A0A9D1ZKF9"/>
<dbReference type="InterPro" id="IPR050095">
    <property type="entry name" value="ECF_ABC_transporter_ATP-bd"/>
</dbReference>
<reference evidence="10" key="2">
    <citation type="submission" date="2021-04" db="EMBL/GenBank/DDBJ databases">
        <authorList>
            <person name="Gilroy R."/>
        </authorList>
    </citation>
    <scope>NUCLEOTIDE SEQUENCE</scope>
    <source>
        <strain evidence="10">3204</strain>
    </source>
</reference>
<dbReference type="PROSITE" id="PS00675">
    <property type="entry name" value="SIGMA54_INTERACT_1"/>
    <property type="match status" value="1"/>
</dbReference>
<dbReference type="InterPro" id="IPR003593">
    <property type="entry name" value="AAA+_ATPase"/>
</dbReference>
<dbReference type="SMART" id="SM00382">
    <property type="entry name" value="AAA"/>
    <property type="match status" value="2"/>
</dbReference>
<dbReference type="GO" id="GO:0005524">
    <property type="term" value="F:ATP binding"/>
    <property type="evidence" value="ECO:0007669"/>
    <property type="project" value="UniProtKB-KW"/>
</dbReference>
<dbReference type="CDD" id="cd03225">
    <property type="entry name" value="ABC_cobalt_CbiO_domain1"/>
    <property type="match status" value="2"/>
</dbReference>
<dbReference type="PANTHER" id="PTHR43553:SF27">
    <property type="entry name" value="ENERGY-COUPLING FACTOR TRANSPORTER ATP-BINDING PROTEIN ECFA2"/>
    <property type="match status" value="1"/>
</dbReference>
<name>A0A9D1ZKF9_9LACO</name>
<organism evidence="10 11">
    <name type="scientific">Candidatus Companilactobacillus pullicola</name>
    <dbReference type="NCBI Taxonomy" id="2838523"/>
    <lineage>
        <taxon>Bacteria</taxon>
        <taxon>Bacillati</taxon>
        <taxon>Bacillota</taxon>
        <taxon>Bacilli</taxon>
        <taxon>Lactobacillales</taxon>
        <taxon>Lactobacillaceae</taxon>
        <taxon>Companilactobacillus</taxon>
    </lineage>
</organism>
<dbReference type="PANTHER" id="PTHR43553">
    <property type="entry name" value="HEAVY METAL TRANSPORTER"/>
    <property type="match status" value="1"/>
</dbReference>
<dbReference type="InterPro" id="IPR003439">
    <property type="entry name" value="ABC_transporter-like_ATP-bd"/>
</dbReference>
<evidence type="ECO:0000256" key="7">
    <source>
        <dbReference type="ARBA" id="ARBA00022967"/>
    </source>
</evidence>
<evidence type="ECO:0000256" key="4">
    <source>
        <dbReference type="ARBA" id="ARBA00022475"/>
    </source>
</evidence>
<dbReference type="PROSITE" id="PS50893">
    <property type="entry name" value="ABC_TRANSPORTER_2"/>
    <property type="match status" value="2"/>
</dbReference>
<dbReference type="GO" id="GO:0043190">
    <property type="term" value="C:ATP-binding cassette (ABC) transporter complex"/>
    <property type="evidence" value="ECO:0007669"/>
    <property type="project" value="TreeGrafter"/>
</dbReference>
<dbReference type="InterPro" id="IPR025662">
    <property type="entry name" value="Sigma_54_int_dom_ATP-bd_1"/>
</dbReference>
<reference evidence="10" key="1">
    <citation type="journal article" date="2021" name="PeerJ">
        <title>Extensive microbial diversity within the chicken gut microbiome revealed by metagenomics and culture.</title>
        <authorList>
            <person name="Gilroy R."/>
            <person name="Ravi A."/>
            <person name="Getino M."/>
            <person name="Pursley I."/>
            <person name="Horton D.L."/>
            <person name="Alikhan N.F."/>
            <person name="Baker D."/>
            <person name="Gharbi K."/>
            <person name="Hall N."/>
            <person name="Watson M."/>
            <person name="Adriaenssens E.M."/>
            <person name="Foster-Nyarko E."/>
            <person name="Jarju S."/>
            <person name="Secka A."/>
            <person name="Antonio M."/>
            <person name="Oren A."/>
            <person name="Chaudhuri R.R."/>
            <person name="La Ragione R."/>
            <person name="Hildebrand F."/>
            <person name="Pallen M.J."/>
        </authorList>
    </citation>
    <scope>NUCLEOTIDE SEQUENCE</scope>
    <source>
        <strain evidence="10">3204</strain>
    </source>
</reference>
<evidence type="ECO:0000259" key="9">
    <source>
        <dbReference type="PROSITE" id="PS50893"/>
    </source>
</evidence>
<keyword evidence="7" id="KW-1278">Translocase</keyword>
<keyword evidence="3" id="KW-0813">Transport</keyword>
<evidence type="ECO:0000313" key="10">
    <source>
        <dbReference type="EMBL" id="HIY91837.1"/>
    </source>
</evidence>
<dbReference type="GO" id="GO:0016887">
    <property type="term" value="F:ATP hydrolysis activity"/>
    <property type="evidence" value="ECO:0007669"/>
    <property type="project" value="InterPro"/>
</dbReference>
<evidence type="ECO:0000313" key="11">
    <source>
        <dbReference type="Proteomes" id="UP000824013"/>
    </source>
</evidence>
<keyword evidence="8" id="KW-0472">Membrane</keyword>
<proteinExistence type="inferred from homology"/>
<evidence type="ECO:0000256" key="5">
    <source>
        <dbReference type="ARBA" id="ARBA00022741"/>
    </source>
</evidence>
<comment type="subcellular location">
    <subcellularLocation>
        <location evidence="1">Cell membrane</location>
        <topology evidence="1">Peripheral membrane protein</topology>
    </subcellularLocation>
</comment>
<evidence type="ECO:0000256" key="1">
    <source>
        <dbReference type="ARBA" id="ARBA00004202"/>
    </source>
</evidence>
<dbReference type="EMBL" id="DXCM01000021">
    <property type="protein sequence ID" value="HIY91837.1"/>
    <property type="molecule type" value="Genomic_DNA"/>
</dbReference>
<dbReference type="Proteomes" id="UP000824013">
    <property type="component" value="Unassembled WGS sequence"/>
</dbReference>
<protein>
    <submittedName>
        <fullName evidence="10">ATP-binding cassette domain-containing protein</fullName>
    </submittedName>
</protein>
<gene>
    <name evidence="10" type="ORF">H9820_02690</name>
</gene>
<comment type="caution">
    <text evidence="10">The sequence shown here is derived from an EMBL/GenBank/DDBJ whole genome shotgun (WGS) entry which is preliminary data.</text>
</comment>
<keyword evidence="4" id="KW-1003">Cell membrane</keyword>
<dbReference type="InterPro" id="IPR017871">
    <property type="entry name" value="ABC_transporter-like_CS"/>
</dbReference>
<dbReference type="InterPro" id="IPR027417">
    <property type="entry name" value="P-loop_NTPase"/>
</dbReference>
<dbReference type="Gene3D" id="3.40.50.300">
    <property type="entry name" value="P-loop containing nucleotide triphosphate hydrolases"/>
    <property type="match status" value="2"/>
</dbReference>
<dbReference type="SUPFAM" id="SSF52540">
    <property type="entry name" value="P-loop containing nucleoside triphosphate hydrolases"/>
    <property type="match status" value="2"/>
</dbReference>
<dbReference type="GO" id="GO:0042626">
    <property type="term" value="F:ATPase-coupled transmembrane transporter activity"/>
    <property type="evidence" value="ECO:0007669"/>
    <property type="project" value="TreeGrafter"/>
</dbReference>
<dbReference type="Pfam" id="PF00005">
    <property type="entry name" value="ABC_tran"/>
    <property type="match status" value="2"/>
</dbReference>
<sequence length="534" mass="60624">MVEILHFKDYSFRYNNSQKISLNNLNFSVQTGDFIMLIGETGSGKSTLLKQMLPDLAVGKVLSGELVTDLSRDNNSFAYVSQFVDNQMIMETPRDELKFVLDNQGCDQNEIQLRITEIASYLGIISLLDLNEKHLSGGQKQLVNLASALILKPKVLLLDEPTSQLDPIAAEKLLQMVHKINEELNMTVLLVEHELDRAIRYANRLLVMENGKLIEDATVDTGLRDIYQNPKLRNYLTQVDRLILELNLPTEKPLPLSNKDVGLLINQHRESLNCGSRKIEVDTSAENILEIKRLNFRFDFNGPQIVDNVSFELKKGQSYCVIGPNGMGKTTLLKTITRQLKPQSGKILFAGKKLQDDFYQKVFVLPQNPATLFMKDTVAEEINYQLQESKRDTNLEAVLEKFSLTGLEQTSPYDLSGGQQEFLALALGFIKNPQILFLDEPTKGLDPNKKLELGKMLQQFQKDGGTVFVNSHDLLFAARFFDQIAMMFDGKISQFATPTVFFKDKFFYTTEINKAVRETFPLALSWKDIKKRES</sequence>
<accession>A0A9D1ZKF9</accession>
<evidence type="ECO:0000256" key="6">
    <source>
        <dbReference type="ARBA" id="ARBA00022840"/>
    </source>
</evidence>
<evidence type="ECO:0000256" key="8">
    <source>
        <dbReference type="ARBA" id="ARBA00023136"/>
    </source>
</evidence>
<feature type="domain" description="ABC transporter" evidence="9">
    <location>
        <begin position="5"/>
        <end position="235"/>
    </location>
</feature>
<evidence type="ECO:0000256" key="3">
    <source>
        <dbReference type="ARBA" id="ARBA00022448"/>
    </source>
</evidence>
<comment type="similarity">
    <text evidence="2">Belongs to the ABC transporter superfamily.</text>
</comment>
<evidence type="ECO:0000256" key="2">
    <source>
        <dbReference type="ARBA" id="ARBA00005417"/>
    </source>
</evidence>
<keyword evidence="5" id="KW-0547">Nucleotide-binding</keyword>